<name>A0ABS9W707_9PROT</name>
<dbReference type="InterPro" id="IPR006311">
    <property type="entry name" value="TAT_signal"/>
</dbReference>
<feature type="chain" id="PRO_5045680258" description="Superoxide dismutase" evidence="7">
    <location>
        <begin position="23"/>
        <end position="259"/>
    </location>
</feature>
<protein>
    <recommendedName>
        <fullName evidence="2 5">Superoxide dismutase</fullName>
        <ecNumber evidence="2 5">1.15.1.1</ecNumber>
    </recommendedName>
</protein>
<reference evidence="10 11" key="1">
    <citation type="submission" date="2022-03" db="EMBL/GenBank/DDBJ databases">
        <title>Complete genome analysis of Roseomonas KG 17.1 : a prolific producer of plant growth promoters.</title>
        <authorList>
            <person name="Saadouli I."/>
            <person name="Najjari A."/>
            <person name="Mosbah A."/>
            <person name="Ouzari H.I."/>
        </authorList>
    </citation>
    <scope>NUCLEOTIDE SEQUENCE [LARGE SCALE GENOMIC DNA]</scope>
    <source>
        <strain evidence="10 11">KG17-1</strain>
    </source>
</reference>
<dbReference type="PROSITE" id="PS51318">
    <property type="entry name" value="TAT"/>
    <property type="match status" value="1"/>
</dbReference>
<comment type="similarity">
    <text evidence="1 5">Belongs to the iron/manganese superoxide dismutase family.</text>
</comment>
<dbReference type="InterPro" id="IPR036314">
    <property type="entry name" value="SOD_C_sf"/>
</dbReference>
<keyword evidence="3 5" id="KW-0479">Metal-binding</keyword>
<feature type="signal peptide" evidence="7">
    <location>
        <begin position="1"/>
        <end position="22"/>
    </location>
</feature>
<organism evidence="10 11">
    <name type="scientific">Teichococcus vastitatis</name>
    <dbReference type="NCBI Taxonomy" id="2307076"/>
    <lineage>
        <taxon>Bacteria</taxon>
        <taxon>Pseudomonadati</taxon>
        <taxon>Pseudomonadota</taxon>
        <taxon>Alphaproteobacteria</taxon>
        <taxon>Acetobacterales</taxon>
        <taxon>Roseomonadaceae</taxon>
        <taxon>Roseomonas</taxon>
    </lineage>
</organism>
<dbReference type="Proteomes" id="UP001201985">
    <property type="component" value="Unassembled WGS sequence"/>
</dbReference>
<dbReference type="PRINTS" id="PR01703">
    <property type="entry name" value="MNSODISMTASE"/>
</dbReference>
<dbReference type="InterPro" id="IPR036324">
    <property type="entry name" value="Mn/Fe_SOD_N_sf"/>
</dbReference>
<evidence type="ECO:0000259" key="8">
    <source>
        <dbReference type="Pfam" id="PF00081"/>
    </source>
</evidence>
<comment type="function">
    <text evidence="5">Destroys radicals which are normally produced within the cells and which are toxic to biological systems.</text>
</comment>
<proteinExistence type="inferred from homology"/>
<dbReference type="EC" id="1.15.1.1" evidence="2 5"/>
<comment type="catalytic activity">
    <reaction evidence="5">
        <text>2 superoxide + 2 H(+) = H2O2 + O2</text>
        <dbReference type="Rhea" id="RHEA:20696"/>
        <dbReference type="ChEBI" id="CHEBI:15378"/>
        <dbReference type="ChEBI" id="CHEBI:15379"/>
        <dbReference type="ChEBI" id="CHEBI:16240"/>
        <dbReference type="ChEBI" id="CHEBI:18421"/>
        <dbReference type="EC" id="1.15.1.1"/>
    </reaction>
</comment>
<dbReference type="PROSITE" id="PS00088">
    <property type="entry name" value="SOD_MN"/>
    <property type="match status" value="1"/>
</dbReference>
<evidence type="ECO:0000256" key="6">
    <source>
        <dbReference type="SAM" id="MobiDB-lite"/>
    </source>
</evidence>
<dbReference type="InterPro" id="IPR001189">
    <property type="entry name" value="Mn/Fe_SOD"/>
</dbReference>
<keyword evidence="7" id="KW-0732">Signal</keyword>
<dbReference type="SUPFAM" id="SSF46609">
    <property type="entry name" value="Fe,Mn superoxide dismutase (SOD), N-terminal domain"/>
    <property type="match status" value="1"/>
</dbReference>
<dbReference type="PANTHER" id="PTHR43595:SF2">
    <property type="entry name" value="SMALL RIBOSOMAL SUBUNIT PROTEIN MS42"/>
    <property type="match status" value="1"/>
</dbReference>
<comment type="caution">
    <text evidence="10">The sequence shown here is derived from an EMBL/GenBank/DDBJ whole genome shotgun (WGS) entry which is preliminary data.</text>
</comment>
<dbReference type="Gene3D" id="3.55.40.20">
    <property type="entry name" value="Iron/manganese superoxide dismutase, C-terminal domain"/>
    <property type="match status" value="1"/>
</dbReference>
<dbReference type="Pfam" id="PF02777">
    <property type="entry name" value="Sod_Fe_C"/>
    <property type="match status" value="1"/>
</dbReference>
<evidence type="ECO:0000313" key="11">
    <source>
        <dbReference type="Proteomes" id="UP001201985"/>
    </source>
</evidence>
<evidence type="ECO:0000256" key="7">
    <source>
        <dbReference type="SAM" id="SignalP"/>
    </source>
</evidence>
<dbReference type="Gene3D" id="1.10.287.990">
    <property type="entry name" value="Fe,Mn superoxide dismutase (SOD) domain"/>
    <property type="match status" value="1"/>
</dbReference>
<dbReference type="SUPFAM" id="SSF54719">
    <property type="entry name" value="Fe,Mn superoxide dismutase (SOD), C-terminal domain"/>
    <property type="match status" value="1"/>
</dbReference>
<dbReference type="RefSeq" id="WP_120006066.1">
    <property type="nucleotide sequence ID" value="NZ_JALBUU010000004.1"/>
</dbReference>
<keyword evidence="11" id="KW-1185">Reference proteome</keyword>
<feature type="domain" description="Manganese/iron superoxide dismutase C-terminal" evidence="9">
    <location>
        <begin position="147"/>
        <end position="248"/>
    </location>
</feature>
<evidence type="ECO:0000256" key="2">
    <source>
        <dbReference type="ARBA" id="ARBA00012682"/>
    </source>
</evidence>
<evidence type="ECO:0000256" key="4">
    <source>
        <dbReference type="ARBA" id="ARBA00023002"/>
    </source>
</evidence>
<dbReference type="InterPro" id="IPR019833">
    <property type="entry name" value="Mn/Fe_SOD_BS"/>
</dbReference>
<sequence length="259" mass="27534">MSTTTTLLARRFLLAAVPSAVAGGMIGARPATAQPATQPAPAPAAPAPSGGPFTLPPLTYAPGALEPHIDAATMSLHHDRHHAAYVTALNNALKDHGQMAQMPLEQVLARLSEVPEAVRTTVRNNAGGHANHSMFWQIMGAGGGGTPSGELAQAIDRDLGGFEKFKTDFNGAGTRQFGSGWVFVTVDQAGKLAIAARPNQDTPLMDGQRVLMGNDVWEHAYYLKYNNRRADYLAAWWNVVNWDAVAQRFAAAKAGTLTI</sequence>
<dbReference type="PANTHER" id="PTHR43595">
    <property type="entry name" value="37S RIBOSOMAL PROTEIN S26, MITOCHONDRIAL"/>
    <property type="match status" value="1"/>
</dbReference>
<evidence type="ECO:0000256" key="5">
    <source>
        <dbReference type="RuleBase" id="RU000414"/>
    </source>
</evidence>
<feature type="region of interest" description="Disordered" evidence="6">
    <location>
        <begin position="31"/>
        <end position="55"/>
    </location>
</feature>
<evidence type="ECO:0000313" key="10">
    <source>
        <dbReference type="EMBL" id="MCI0754374.1"/>
    </source>
</evidence>
<evidence type="ECO:0000259" key="9">
    <source>
        <dbReference type="Pfam" id="PF02777"/>
    </source>
</evidence>
<dbReference type="InterPro" id="IPR019832">
    <property type="entry name" value="Mn/Fe_SOD_C"/>
</dbReference>
<evidence type="ECO:0000256" key="3">
    <source>
        <dbReference type="ARBA" id="ARBA00022723"/>
    </source>
</evidence>
<gene>
    <name evidence="10" type="ORF">MON41_11470</name>
</gene>
<feature type="domain" description="Manganese/iron superoxide dismutase N-terminal" evidence="8">
    <location>
        <begin position="53"/>
        <end position="139"/>
    </location>
</feature>
<dbReference type="Pfam" id="PF00081">
    <property type="entry name" value="Sod_Fe_N"/>
    <property type="match status" value="1"/>
</dbReference>
<dbReference type="EMBL" id="JALBUU010000004">
    <property type="protein sequence ID" value="MCI0754374.1"/>
    <property type="molecule type" value="Genomic_DNA"/>
</dbReference>
<evidence type="ECO:0000256" key="1">
    <source>
        <dbReference type="ARBA" id="ARBA00008714"/>
    </source>
</evidence>
<dbReference type="InterPro" id="IPR019831">
    <property type="entry name" value="Mn/Fe_SOD_N"/>
</dbReference>
<keyword evidence="4 5" id="KW-0560">Oxidoreductase</keyword>
<accession>A0ABS9W707</accession>